<dbReference type="Pfam" id="PF13847">
    <property type="entry name" value="Methyltransf_31"/>
    <property type="match status" value="1"/>
</dbReference>
<dbReference type="PANTHER" id="PTHR43464:SF19">
    <property type="entry name" value="UBIQUINONE BIOSYNTHESIS O-METHYLTRANSFERASE, MITOCHONDRIAL"/>
    <property type="match status" value="1"/>
</dbReference>
<accession>A0ABT3N7P3</accession>
<dbReference type="Proteomes" id="UP001209681">
    <property type="component" value="Unassembled WGS sequence"/>
</dbReference>
<dbReference type="Gene3D" id="3.40.50.150">
    <property type="entry name" value="Vaccinia Virus protein VP39"/>
    <property type="match status" value="1"/>
</dbReference>
<name>A0ABT3N7P3_9BACT</name>
<keyword evidence="6" id="KW-1185">Reference proteome</keyword>
<feature type="domain" description="Methyltransferase" evidence="4">
    <location>
        <begin position="34"/>
        <end position="149"/>
    </location>
</feature>
<dbReference type="InterPro" id="IPR029063">
    <property type="entry name" value="SAM-dependent_MTases_sf"/>
</dbReference>
<reference evidence="5 6" key="1">
    <citation type="submission" date="2022-11" db="EMBL/GenBank/DDBJ databases">
        <title>Desulfobotulus tamanensis H1 sp. nov. - anaerobic, alkaliphilic, sulphate reducing bacterium isolated from terrestrial mud volcano.</title>
        <authorList>
            <person name="Frolova A."/>
            <person name="Merkel A.Y."/>
            <person name="Slobodkin A.I."/>
        </authorList>
    </citation>
    <scope>NUCLEOTIDE SEQUENCE [LARGE SCALE GENOMIC DNA]</scope>
    <source>
        <strain evidence="5 6">H1</strain>
    </source>
</reference>
<keyword evidence="1 5" id="KW-0489">Methyltransferase</keyword>
<evidence type="ECO:0000313" key="5">
    <source>
        <dbReference type="EMBL" id="MCW7753475.1"/>
    </source>
</evidence>
<comment type="caution">
    <text evidence="5">The sequence shown here is derived from an EMBL/GenBank/DDBJ whole genome shotgun (WGS) entry which is preliminary data.</text>
</comment>
<gene>
    <name evidence="5" type="ORF">OOT00_05670</name>
</gene>
<dbReference type="SUPFAM" id="SSF53335">
    <property type="entry name" value="S-adenosyl-L-methionine-dependent methyltransferases"/>
    <property type="match status" value="1"/>
</dbReference>
<protein>
    <submittedName>
        <fullName evidence="5">Class I SAM-dependent methyltransferase</fullName>
    </submittedName>
</protein>
<proteinExistence type="predicted"/>
<dbReference type="PANTHER" id="PTHR43464">
    <property type="entry name" value="METHYLTRANSFERASE"/>
    <property type="match status" value="1"/>
</dbReference>
<evidence type="ECO:0000256" key="2">
    <source>
        <dbReference type="ARBA" id="ARBA00022679"/>
    </source>
</evidence>
<evidence type="ECO:0000259" key="4">
    <source>
        <dbReference type="Pfam" id="PF13847"/>
    </source>
</evidence>
<dbReference type="EMBL" id="JAPFPW010000004">
    <property type="protein sequence ID" value="MCW7753475.1"/>
    <property type="molecule type" value="Genomic_DNA"/>
</dbReference>
<dbReference type="GO" id="GO:0032259">
    <property type="term" value="P:methylation"/>
    <property type="evidence" value="ECO:0007669"/>
    <property type="project" value="UniProtKB-KW"/>
</dbReference>
<keyword evidence="2" id="KW-0808">Transferase</keyword>
<evidence type="ECO:0000256" key="3">
    <source>
        <dbReference type="ARBA" id="ARBA00022691"/>
    </source>
</evidence>
<organism evidence="5 6">
    <name type="scientific">Desulfobotulus pelophilus</name>
    <dbReference type="NCBI Taxonomy" id="2823377"/>
    <lineage>
        <taxon>Bacteria</taxon>
        <taxon>Pseudomonadati</taxon>
        <taxon>Thermodesulfobacteriota</taxon>
        <taxon>Desulfobacteria</taxon>
        <taxon>Desulfobacterales</taxon>
        <taxon>Desulfobacteraceae</taxon>
        <taxon>Desulfobotulus</taxon>
    </lineage>
</organism>
<dbReference type="RefSeq" id="WP_265424342.1">
    <property type="nucleotide sequence ID" value="NZ_JAPFPW010000004.1"/>
</dbReference>
<keyword evidence="3" id="KW-0949">S-adenosyl-L-methionine</keyword>
<sequence length="181" mass="20589">MPHICSHKHVVHLENPLRRMLHQPERIYAPWVRPGMRILDIGCGGGFAAIPMARITGPKGVVFAADLQPEMLNRMLSRARREGVADLIFPHLCQADRIGTEGRFDFINAFWMLHEVPDIPTHLEEIRSLIRPNGRFFLSEPCFHVTAKAFAKEHEAVLAKGFRELARPRILMGRARVYAPA</sequence>
<dbReference type="CDD" id="cd02440">
    <property type="entry name" value="AdoMet_MTases"/>
    <property type="match status" value="1"/>
</dbReference>
<dbReference type="InterPro" id="IPR025714">
    <property type="entry name" value="Methyltranfer_dom"/>
</dbReference>
<dbReference type="GO" id="GO:0008168">
    <property type="term" value="F:methyltransferase activity"/>
    <property type="evidence" value="ECO:0007669"/>
    <property type="project" value="UniProtKB-KW"/>
</dbReference>
<evidence type="ECO:0000313" key="6">
    <source>
        <dbReference type="Proteomes" id="UP001209681"/>
    </source>
</evidence>
<evidence type="ECO:0000256" key="1">
    <source>
        <dbReference type="ARBA" id="ARBA00022603"/>
    </source>
</evidence>